<dbReference type="GeneID" id="28958404"/>
<keyword evidence="3 6" id="KW-1133">Transmembrane helix</keyword>
<dbReference type="SUPFAM" id="SSF103473">
    <property type="entry name" value="MFS general substrate transporter"/>
    <property type="match status" value="1"/>
</dbReference>
<dbReference type="PROSITE" id="PS50850">
    <property type="entry name" value="MFS"/>
    <property type="match status" value="1"/>
</dbReference>
<gene>
    <name evidence="8" type="ORF">FOXG_17661</name>
</gene>
<evidence type="ECO:0000313" key="9">
    <source>
        <dbReference type="Proteomes" id="UP000009097"/>
    </source>
</evidence>
<dbReference type="RefSeq" id="XP_018258779.1">
    <property type="nucleotide sequence ID" value="XM_018397671.1"/>
</dbReference>
<feature type="transmembrane region" description="Helical" evidence="6">
    <location>
        <begin position="420"/>
        <end position="442"/>
    </location>
</feature>
<feature type="transmembrane region" description="Helical" evidence="6">
    <location>
        <begin position="150"/>
        <end position="168"/>
    </location>
</feature>
<feature type="transmembrane region" description="Helical" evidence="6">
    <location>
        <begin position="391"/>
        <end position="413"/>
    </location>
</feature>
<dbReference type="InterPro" id="IPR036259">
    <property type="entry name" value="MFS_trans_sf"/>
</dbReference>
<evidence type="ECO:0000256" key="6">
    <source>
        <dbReference type="SAM" id="Phobius"/>
    </source>
</evidence>
<dbReference type="FunFam" id="1.20.1250.20:FF:000318">
    <property type="entry name" value="MFS multidrug transporter, putative"/>
    <property type="match status" value="1"/>
</dbReference>
<reference evidence="8" key="2">
    <citation type="journal article" date="2010" name="Nature">
        <title>Comparative genomics reveals mobile pathogenicity chromosomes in Fusarium.</title>
        <authorList>
            <person name="Ma L.J."/>
            <person name="van der Does H.C."/>
            <person name="Borkovich K.A."/>
            <person name="Coleman J.J."/>
            <person name="Daboussi M.J."/>
            <person name="Di Pietro A."/>
            <person name="Dufresne M."/>
            <person name="Freitag M."/>
            <person name="Grabherr M."/>
            <person name="Henrissat B."/>
            <person name="Houterman P.M."/>
            <person name="Kang S."/>
            <person name="Shim W.B."/>
            <person name="Woloshuk C."/>
            <person name="Xie X."/>
            <person name="Xu J.R."/>
            <person name="Antoniw J."/>
            <person name="Baker S.E."/>
            <person name="Bluhm B.H."/>
            <person name="Breakspear A."/>
            <person name="Brown D.W."/>
            <person name="Butchko R.A."/>
            <person name="Chapman S."/>
            <person name="Coulson R."/>
            <person name="Coutinho P.M."/>
            <person name="Danchin E.G."/>
            <person name="Diener A."/>
            <person name="Gale L.R."/>
            <person name="Gardiner D.M."/>
            <person name="Goff S."/>
            <person name="Hammond-Kosack K.E."/>
            <person name="Hilburn K."/>
            <person name="Hua-Van A."/>
            <person name="Jonkers W."/>
            <person name="Kazan K."/>
            <person name="Kodira C.D."/>
            <person name="Koehrsen M."/>
            <person name="Kumar L."/>
            <person name="Lee Y.H."/>
            <person name="Li L."/>
            <person name="Manners J.M."/>
            <person name="Miranda-Saavedra D."/>
            <person name="Mukherjee M."/>
            <person name="Park G."/>
            <person name="Park J."/>
            <person name="Park S.Y."/>
            <person name="Proctor R.H."/>
            <person name="Regev A."/>
            <person name="Ruiz-Roldan M.C."/>
            <person name="Sain D."/>
            <person name="Sakthikumar S."/>
            <person name="Sykes S."/>
            <person name="Schwartz D.C."/>
            <person name="Turgeon B.G."/>
            <person name="Wapinski I."/>
            <person name="Yoder O."/>
            <person name="Young S."/>
            <person name="Zeng Q."/>
            <person name="Zhou S."/>
            <person name="Galagan J."/>
            <person name="Cuomo C.A."/>
            <person name="Kistler H.C."/>
            <person name="Rep M."/>
        </authorList>
    </citation>
    <scope>NUCLEOTIDE SEQUENCE [LARGE SCALE GENOMIC DNA]</scope>
    <source>
        <strain evidence="8">4287</strain>
    </source>
</reference>
<evidence type="ECO:0000256" key="4">
    <source>
        <dbReference type="ARBA" id="ARBA00023136"/>
    </source>
</evidence>
<dbReference type="PANTHER" id="PTHR23502:SF2">
    <property type="entry name" value="TRANSPORTER, PUTATIVE (AFU_ORTHOLOGUE AFUA_2G08910)-RELATED"/>
    <property type="match status" value="1"/>
</dbReference>
<dbReference type="Proteomes" id="UP000009097">
    <property type="component" value="Unassembled WGS sequence"/>
</dbReference>
<dbReference type="Gene3D" id="1.20.1250.20">
    <property type="entry name" value="MFS general substrate transporter like domains"/>
    <property type="match status" value="1"/>
</dbReference>
<evidence type="ECO:0000256" key="1">
    <source>
        <dbReference type="ARBA" id="ARBA00004141"/>
    </source>
</evidence>
<protein>
    <recommendedName>
        <fullName evidence="7">Major facilitator superfamily (MFS) profile domain-containing protein</fullName>
    </recommendedName>
</protein>
<dbReference type="InterPro" id="IPR011701">
    <property type="entry name" value="MFS"/>
</dbReference>
<keyword evidence="2 6" id="KW-0812">Transmembrane</keyword>
<dbReference type="GO" id="GO:0005886">
    <property type="term" value="C:plasma membrane"/>
    <property type="evidence" value="ECO:0007669"/>
    <property type="project" value="TreeGrafter"/>
</dbReference>
<reference evidence="8" key="1">
    <citation type="submission" date="2007-04" db="EMBL/GenBank/DDBJ databases">
        <authorList>
            <consortium name="The Broad Institute Genome Sequencing Platform"/>
            <person name="Birren B."/>
            <person name="Lander E."/>
            <person name="Galagan J."/>
            <person name="Nusbaum C."/>
            <person name="Devon K."/>
            <person name="Ma L.-J."/>
            <person name="Jaffe D."/>
            <person name="Butler J."/>
            <person name="Alvarez P."/>
            <person name="Gnerre S."/>
            <person name="Grabherr M."/>
            <person name="Kleber M."/>
            <person name="Mauceli E."/>
            <person name="Brockman W."/>
            <person name="MacCallum I.A."/>
            <person name="Young S."/>
            <person name="LaButti K."/>
            <person name="DeCaprio D."/>
            <person name="Crawford M."/>
            <person name="Koehrsen M."/>
            <person name="Engels R."/>
            <person name="Montgomery P."/>
            <person name="Pearson M."/>
            <person name="Howarth C."/>
            <person name="Larson L."/>
            <person name="White J."/>
            <person name="O'Leary S."/>
            <person name="Kodira C."/>
            <person name="Zeng Q."/>
            <person name="Yandava C."/>
            <person name="Alvarado L."/>
            <person name="Kistler C."/>
            <person name="Shim W.-B."/>
            <person name="Kang S."/>
            <person name="Woloshuk C."/>
        </authorList>
    </citation>
    <scope>NUCLEOTIDE SEQUENCE</scope>
    <source>
        <strain evidence="8">4287</strain>
    </source>
</reference>
<evidence type="ECO:0000313" key="8">
    <source>
        <dbReference type="EMBL" id="KNB20734.1"/>
    </source>
</evidence>
<dbReference type="EMBL" id="DS231761">
    <property type="protein sequence ID" value="KNB20734.1"/>
    <property type="molecule type" value="Genomic_DNA"/>
</dbReference>
<accession>A0A0J9WBI2</accession>
<evidence type="ECO:0000256" key="2">
    <source>
        <dbReference type="ARBA" id="ARBA00022692"/>
    </source>
</evidence>
<feature type="transmembrane region" description="Helical" evidence="6">
    <location>
        <begin position="54"/>
        <end position="74"/>
    </location>
</feature>
<evidence type="ECO:0000256" key="3">
    <source>
        <dbReference type="ARBA" id="ARBA00022989"/>
    </source>
</evidence>
<feature type="transmembrane region" description="Helical" evidence="6">
    <location>
        <begin position="180"/>
        <end position="204"/>
    </location>
</feature>
<dbReference type="AlphaFoldDB" id="A0A0J9WBI2"/>
<dbReference type="InterPro" id="IPR020846">
    <property type="entry name" value="MFS_dom"/>
</dbReference>
<feature type="transmembrane region" description="Helical" evidence="6">
    <location>
        <begin position="122"/>
        <end position="144"/>
    </location>
</feature>
<keyword evidence="4 6" id="KW-0472">Membrane</keyword>
<keyword evidence="5" id="KW-0325">Glycoprotein</keyword>
<feature type="transmembrane region" description="Helical" evidence="6">
    <location>
        <begin position="317"/>
        <end position="337"/>
    </location>
</feature>
<dbReference type="GO" id="GO:0022857">
    <property type="term" value="F:transmembrane transporter activity"/>
    <property type="evidence" value="ECO:0007669"/>
    <property type="project" value="InterPro"/>
</dbReference>
<comment type="subcellular location">
    <subcellularLocation>
        <location evidence="1">Membrane</location>
        <topology evidence="1">Multi-pass membrane protein</topology>
    </subcellularLocation>
</comment>
<evidence type="ECO:0000259" key="7">
    <source>
        <dbReference type="PROSITE" id="PS50850"/>
    </source>
</evidence>
<feature type="transmembrane region" description="Helical" evidence="6">
    <location>
        <begin position="448"/>
        <end position="473"/>
    </location>
</feature>
<sequence length="493" mass="55382">MMKPEVEALEHGDGMHLSEEHKQYLLQRHGTIDLDPLPSMYDADPLNWPKWKKVVNILLVAFHAMMATFTAASIQSAFVEIAEDLHASVQRTSYLVSIIIAIIGGAPFFWRPLSQRYGRRPIFLLSVLCSLIGNVGCAVSHSYGTMGVCRAITAFFICPAAAIGTGVVQEMFFRKERARYMGVWTIMVTLGVPVAPFIFGFVAQRVSYRWIYWILAITNGVQFILHALFGPETRFLPNHVPQGMSAFRQEYLSFRRIDPTPLRFTEFIDPLRFFAYPVVMVPAASYAMIFLWGAVMLSFEIPQIYPEKFGLNTEQVGLQYVGVIVGTVIGEQFGGIISDRWMLMQERRGKTPRPEYRLWLSYFGYLLTICGVVVFFVQTENASDKWNVTPIIGAGIGAAGNQVVTTVLITYAVDSYPQDAAAIGVFITFIRQTWGFIGPFWIPEMIKNIGFGASAGVSTAMIVAVSILPTILLQWKGRRWQKRSNKTGESYHS</sequence>
<dbReference type="VEuPathDB" id="FungiDB:FOXG_17661"/>
<dbReference type="KEGG" id="fox:FOXG_17661"/>
<dbReference type="PANTHER" id="PTHR23502">
    <property type="entry name" value="MAJOR FACILITATOR SUPERFAMILY"/>
    <property type="match status" value="1"/>
</dbReference>
<feature type="domain" description="Major facilitator superfamily (MFS) profile" evidence="7">
    <location>
        <begin position="56"/>
        <end position="478"/>
    </location>
</feature>
<feature type="transmembrane region" description="Helical" evidence="6">
    <location>
        <begin position="358"/>
        <end position="379"/>
    </location>
</feature>
<organism evidence="8 9">
    <name type="scientific">Fusarium oxysporum f. sp. lycopersici (strain 4287 / CBS 123668 / FGSC 9935 / NRRL 34936)</name>
    <name type="common">Fusarium vascular wilt of tomato</name>
    <dbReference type="NCBI Taxonomy" id="426428"/>
    <lineage>
        <taxon>Eukaryota</taxon>
        <taxon>Fungi</taxon>
        <taxon>Dikarya</taxon>
        <taxon>Ascomycota</taxon>
        <taxon>Pezizomycotina</taxon>
        <taxon>Sordariomycetes</taxon>
        <taxon>Hypocreomycetidae</taxon>
        <taxon>Hypocreales</taxon>
        <taxon>Nectriaceae</taxon>
        <taxon>Fusarium</taxon>
        <taxon>Fusarium oxysporum species complex</taxon>
    </lineage>
</organism>
<feature type="transmembrane region" description="Helical" evidence="6">
    <location>
        <begin position="210"/>
        <end position="229"/>
    </location>
</feature>
<feature type="transmembrane region" description="Helical" evidence="6">
    <location>
        <begin position="94"/>
        <end position="110"/>
    </location>
</feature>
<dbReference type="OrthoDB" id="2585655at2759"/>
<name>A0A0J9WBI2_FUSO4</name>
<feature type="transmembrane region" description="Helical" evidence="6">
    <location>
        <begin position="273"/>
        <end position="297"/>
    </location>
</feature>
<evidence type="ECO:0000256" key="5">
    <source>
        <dbReference type="ARBA" id="ARBA00023180"/>
    </source>
</evidence>
<dbReference type="Pfam" id="PF07690">
    <property type="entry name" value="MFS_1"/>
    <property type="match status" value="1"/>
</dbReference>
<proteinExistence type="predicted"/>